<dbReference type="EMBL" id="JAKKPZ010000495">
    <property type="protein sequence ID" value="KAI1694575.1"/>
    <property type="molecule type" value="Genomic_DNA"/>
</dbReference>
<sequence>MIEGAKAVIASGTGIANFLTNLANNAGEEVKTPSILLVCWFQQQMREVWQKITQEIFDQWLTEPSSNEKRIVEKTLDYMEILEEILGTVKALISLRSITKGEVRDMVLLYERAMTERFQEIVTFVRLTMKMQLFSSNFVRFKEVCRKFYNELHKINLYPD</sequence>
<comment type="caution">
    <text evidence="1">The sequence shown here is derived from an EMBL/GenBank/DDBJ whole genome shotgun (WGS) entry which is preliminary data.</text>
</comment>
<name>A0AAD4QTV2_9BILA</name>
<keyword evidence="2" id="KW-1185">Reference proteome</keyword>
<dbReference type="AlphaFoldDB" id="A0AAD4QTV2"/>
<organism evidence="1 2">
    <name type="scientific">Ditylenchus destructor</name>
    <dbReference type="NCBI Taxonomy" id="166010"/>
    <lineage>
        <taxon>Eukaryota</taxon>
        <taxon>Metazoa</taxon>
        <taxon>Ecdysozoa</taxon>
        <taxon>Nematoda</taxon>
        <taxon>Chromadorea</taxon>
        <taxon>Rhabditida</taxon>
        <taxon>Tylenchina</taxon>
        <taxon>Tylenchomorpha</taxon>
        <taxon>Sphaerularioidea</taxon>
        <taxon>Anguinidae</taxon>
        <taxon>Anguininae</taxon>
        <taxon>Ditylenchus</taxon>
    </lineage>
</organism>
<dbReference type="Proteomes" id="UP001201812">
    <property type="component" value="Unassembled WGS sequence"/>
</dbReference>
<reference evidence="1" key="1">
    <citation type="submission" date="2022-01" db="EMBL/GenBank/DDBJ databases">
        <title>Genome Sequence Resource for Two Populations of Ditylenchus destructor, the Migratory Endoparasitic Phytonematode.</title>
        <authorList>
            <person name="Zhang H."/>
            <person name="Lin R."/>
            <person name="Xie B."/>
        </authorList>
    </citation>
    <scope>NUCLEOTIDE SEQUENCE</scope>
    <source>
        <strain evidence="1">BazhouSP</strain>
    </source>
</reference>
<evidence type="ECO:0000313" key="1">
    <source>
        <dbReference type="EMBL" id="KAI1694575.1"/>
    </source>
</evidence>
<evidence type="ECO:0000313" key="2">
    <source>
        <dbReference type="Proteomes" id="UP001201812"/>
    </source>
</evidence>
<accession>A0AAD4QTV2</accession>
<gene>
    <name evidence="1" type="ORF">DdX_20045</name>
</gene>
<protein>
    <submittedName>
        <fullName evidence="1">Uncharacterized protein</fullName>
    </submittedName>
</protein>
<proteinExistence type="predicted"/>